<evidence type="ECO:0000313" key="3">
    <source>
        <dbReference type="EMBL" id="CAL6111716.1"/>
    </source>
</evidence>
<dbReference type="EMBL" id="CAXDID020000717">
    <property type="protein sequence ID" value="CAL6111716.1"/>
    <property type="molecule type" value="Genomic_DNA"/>
</dbReference>
<accession>A0AA86R8I1</accession>
<protein>
    <submittedName>
        <fullName evidence="3">Hypothetical_protein</fullName>
    </submittedName>
</protein>
<comment type="caution">
    <text evidence="2">The sequence shown here is derived from an EMBL/GenBank/DDBJ whole genome shotgun (WGS) entry which is preliminary data.</text>
</comment>
<dbReference type="Gene3D" id="3.40.190.10">
    <property type="entry name" value="Periplasmic binding protein-like II"/>
    <property type="match status" value="1"/>
</dbReference>
<sequence>MISVLLFSTQFQVPNIGNNELQRAFNAAIAQMRTSGELDLLYQKYFGIYEDESDVIFSGLFGSSTVSDLIVQKQTEPLLDCLPYLQMYPESITNDGSLETVLTSRKLYVQYSSDAPGFFATKDSLKVFKTNKGFEHELIETATKLIESHYLSPSQKITIIWFENLKSTKKSYEAFNYYTLKKEVISGKVSLSTNIASFAENPASRRYHLTSAGHPQVPVFNVGDYSCGSIVQEIGLMVNWQALKGFFDVQKHKESYAEFQQKVLAAKSLNQLKMIQKEYLNNPSLLPTCTKKGTYAHFQLKNQIDLQQQSSTHIIHSAWTSDYQKSNGAFDAFINGYCVYFIADSAVMLNLVKVLKEQVELKVIDESKIKYNGKYKFKYLFGIERENEETFSFRNQVNLPYSNRTFVTSLAFISDITKFQTGNQQLCDVVSYSIEQWSSELSSMIMTKYGKTISKTFKINTDYPEKLNIGEQNWFEATSLKFITEEGRQIMNMYYSILSLKLNQDILTKAINTINTDPNFQYTKQYIDYITNNPDNNLGTQFNSRAFLVYSIFSDLISQSRIIISSDTQNTYYARHHLIPEAMYQKYRKISMTSRKHTFNNNKTGLPIFDIEMFPHSLSVQAIIKNKRSILKYNKYTLITTEQLVQQVIQCIDDISKQKYPEFLQLFNNVAQTMTELQNNQFTSSSTLEETFSNYLQRTLANSNSQSYIIQEASNSVIVKTDTDIVISANGATKYYYFDSSQSVSAILGNQKGIDNIENSMDFYYLVNSYPYAPLTTSRSYIDTQFNVVPYRCEIKQYQLVKVPDDQKGFFAKIGQDPDIFENVTLCIYLSQLPTAVTQNIVDKPDFQAKLSLGTFDYISSKRLLFSGTKNYIPGIHQPDRNGIDDQILIQIATEFRNIFGSALEVVLVPDFLKYEDRNKILQGQYALNNESDFDIVVSGVFVDSGDIQNGMPNFGNVYFGRNYIATNITFLASMFSACGMYMAKFTLNDYTLPHSCFKTQLKFCVPKSKSSADFFNLFTQNYFNPKTQFVQIEMQTYDEVINGILKDECDIAVLYDIDAAPYMAIIDTLTYRQYPEFQRHLAPIIRSDIIDLQQMNLSYGDKAPTILFTISIVITLLAIIISIIVCVNLRQWIKVNNSRGDSE</sequence>
<dbReference type="EMBL" id="CATOUU010001034">
    <property type="protein sequence ID" value="CAI9968268.1"/>
    <property type="molecule type" value="Genomic_DNA"/>
</dbReference>
<name>A0AA86R8I1_9EUKA</name>
<dbReference type="AlphaFoldDB" id="A0AA86R8I1"/>
<evidence type="ECO:0000256" key="1">
    <source>
        <dbReference type="SAM" id="Phobius"/>
    </source>
</evidence>
<organism evidence="2">
    <name type="scientific">Hexamita inflata</name>
    <dbReference type="NCBI Taxonomy" id="28002"/>
    <lineage>
        <taxon>Eukaryota</taxon>
        <taxon>Metamonada</taxon>
        <taxon>Diplomonadida</taxon>
        <taxon>Hexamitidae</taxon>
        <taxon>Hexamitinae</taxon>
        <taxon>Hexamita</taxon>
    </lineage>
</organism>
<reference evidence="2" key="1">
    <citation type="submission" date="2023-06" db="EMBL/GenBank/DDBJ databases">
        <authorList>
            <person name="Kurt Z."/>
        </authorList>
    </citation>
    <scope>NUCLEOTIDE SEQUENCE</scope>
</reference>
<keyword evidence="1" id="KW-0812">Transmembrane</keyword>
<keyword evidence="1" id="KW-1133">Transmembrane helix</keyword>
<dbReference type="Proteomes" id="UP001642409">
    <property type="component" value="Unassembled WGS sequence"/>
</dbReference>
<keyword evidence="4" id="KW-1185">Reference proteome</keyword>
<reference evidence="3 4" key="2">
    <citation type="submission" date="2024-07" db="EMBL/GenBank/DDBJ databases">
        <authorList>
            <person name="Akdeniz Z."/>
        </authorList>
    </citation>
    <scope>NUCLEOTIDE SEQUENCE [LARGE SCALE GENOMIC DNA]</scope>
</reference>
<proteinExistence type="predicted"/>
<gene>
    <name evidence="2" type="ORF">HINF_LOCUS55913</name>
    <name evidence="3" type="ORF">HINF_LOCUS76588</name>
</gene>
<evidence type="ECO:0000313" key="2">
    <source>
        <dbReference type="EMBL" id="CAI9968268.1"/>
    </source>
</evidence>
<evidence type="ECO:0000313" key="4">
    <source>
        <dbReference type="Proteomes" id="UP001642409"/>
    </source>
</evidence>
<keyword evidence="1" id="KW-0472">Membrane</keyword>
<feature type="transmembrane region" description="Helical" evidence="1">
    <location>
        <begin position="1107"/>
        <end position="1130"/>
    </location>
</feature>